<keyword evidence="3" id="KW-0862">Zinc</keyword>
<proteinExistence type="inferred from homology"/>
<evidence type="ECO:0000256" key="4">
    <source>
        <dbReference type="ARBA" id="ARBA00023239"/>
    </source>
</evidence>
<comment type="caution">
    <text evidence="6">The sequence shown here is derived from an EMBL/GenBank/DDBJ whole genome shotgun (WGS) entry which is preliminary data.</text>
</comment>
<dbReference type="GO" id="GO:0046872">
    <property type="term" value="F:metal ion binding"/>
    <property type="evidence" value="ECO:0007669"/>
    <property type="project" value="UniProtKB-KW"/>
</dbReference>
<dbReference type="InterPro" id="IPR011057">
    <property type="entry name" value="Mss4-like_sf"/>
</dbReference>
<keyword evidence="2" id="KW-0479">Metal-binding</keyword>
<dbReference type="PANTHER" id="PTHR33337">
    <property type="entry name" value="GFA DOMAIN-CONTAINING PROTEIN"/>
    <property type="match status" value="1"/>
</dbReference>
<sequence length="138" mass="15115">MALLTGHCLCGRVSWSSPGPVTRNLVCHCEDCRRATSSPFTAFVGLAPESVAWSGDVNHFESSRGTQRGFCRNCGSRLYFRSEKWPGEIHIHAATLDEGLDYRPTAQVVLRSRASWLDGLHALPGCQDFDAPPRDAGP</sequence>
<evidence type="ECO:0000256" key="2">
    <source>
        <dbReference type="ARBA" id="ARBA00022723"/>
    </source>
</evidence>
<evidence type="ECO:0000256" key="3">
    <source>
        <dbReference type="ARBA" id="ARBA00022833"/>
    </source>
</evidence>
<dbReference type="Gene3D" id="3.90.1590.10">
    <property type="entry name" value="glutathione-dependent formaldehyde- activating enzyme (gfa)"/>
    <property type="match status" value="1"/>
</dbReference>
<reference evidence="6" key="1">
    <citation type="submission" date="2019-09" db="EMBL/GenBank/DDBJ databases">
        <title>Characterisation of the sponge microbiome using genome-centric metagenomics.</title>
        <authorList>
            <person name="Engelberts J.P."/>
            <person name="Robbins S.J."/>
            <person name="De Goeij J.M."/>
            <person name="Aranda M."/>
            <person name="Bell S.C."/>
            <person name="Webster N.S."/>
        </authorList>
    </citation>
    <scope>NUCLEOTIDE SEQUENCE</scope>
    <source>
        <strain evidence="6">SB0664_bin_43</strain>
    </source>
</reference>
<name>A0A6B0Y2W2_9RHOB</name>
<dbReference type="AlphaFoldDB" id="A0A6B0Y2W2"/>
<evidence type="ECO:0000313" key="6">
    <source>
        <dbReference type="EMBL" id="MXY34100.1"/>
    </source>
</evidence>
<organism evidence="6">
    <name type="scientific">Boseongicola sp. SB0664_bin_43</name>
    <dbReference type="NCBI Taxonomy" id="2604844"/>
    <lineage>
        <taxon>Bacteria</taxon>
        <taxon>Pseudomonadati</taxon>
        <taxon>Pseudomonadota</taxon>
        <taxon>Alphaproteobacteria</taxon>
        <taxon>Rhodobacterales</taxon>
        <taxon>Paracoccaceae</taxon>
        <taxon>Boseongicola</taxon>
    </lineage>
</organism>
<accession>A0A6B0Y2W2</accession>
<dbReference type="GO" id="GO:0016846">
    <property type="term" value="F:carbon-sulfur lyase activity"/>
    <property type="evidence" value="ECO:0007669"/>
    <property type="project" value="InterPro"/>
</dbReference>
<dbReference type="SUPFAM" id="SSF51316">
    <property type="entry name" value="Mss4-like"/>
    <property type="match status" value="1"/>
</dbReference>
<dbReference type="PANTHER" id="PTHR33337:SF40">
    <property type="entry name" value="CENP-V_GFA DOMAIN-CONTAINING PROTEIN-RELATED"/>
    <property type="match status" value="1"/>
</dbReference>
<comment type="similarity">
    <text evidence="1">Belongs to the Gfa family.</text>
</comment>
<dbReference type="Pfam" id="PF04828">
    <property type="entry name" value="GFA"/>
    <property type="match status" value="1"/>
</dbReference>
<dbReference type="PROSITE" id="PS51891">
    <property type="entry name" value="CENP_V_GFA"/>
    <property type="match status" value="1"/>
</dbReference>
<evidence type="ECO:0000256" key="1">
    <source>
        <dbReference type="ARBA" id="ARBA00005495"/>
    </source>
</evidence>
<evidence type="ECO:0000259" key="5">
    <source>
        <dbReference type="PROSITE" id="PS51891"/>
    </source>
</evidence>
<dbReference type="InterPro" id="IPR006913">
    <property type="entry name" value="CENP-V/GFA"/>
</dbReference>
<keyword evidence="4" id="KW-0456">Lyase</keyword>
<protein>
    <submittedName>
        <fullName evidence="6">GFA family protein</fullName>
    </submittedName>
</protein>
<dbReference type="EMBL" id="VXRY01000331">
    <property type="protein sequence ID" value="MXY34100.1"/>
    <property type="molecule type" value="Genomic_DNA"/>
</dbReference>
<feature type="domain" description="CENP-V/GFA" evidence="5">
    <location>
        <begin position="4"/>
        <end position="103"/>
    </location>
</feature>
<gene>
    <name evidence="6" type="ORF">F4Y60_08410</name>
</gene>